<dbReference type="PROSITE" id="PS50878">
    <property type="entry name" value="RT_POL"/>
    <property type="match status" value="1"/>
</dbReference>
<dbReference type="PANTHER" id="PTHR37984">
    <property type="entry name" value="PROTEIN CBG26694"/>
    <property type="match status" value="1"/>
</dbReference>
<feature type="domain" description="Reverse transcriptase" evidence="7">
    <location>
        <begin position="346"/>
        <end position="554"/>
    </location>
</feature>
<reference evidence="9" key="1">
    <citation type="journal article" date="2015" name="Proc. Natl. Acad. Sci. U.S.A.">
        <title>Genome sequence of the Asian Tiger mosquito, Aedes albopictus, reveals insights into its biology, genetics, and evolution.</title>
        <authorList>
            <person name="Chen X.G."/>
            <person name="Jiang X."/>
            <person name="Gu J."/>
            <person name="Xu M."/>
            <person name="Wu Y."/>
            <person name="Deng Y."/>
            <person name="Zhang C."/>
            <person name="Bonizzoni M."/>
            <person name="Dermauw W."/>
            <person name="Vontas J."/>
            <person name="Armbruster P."/>
            <person name="Huang X."/>
            <person name="Yang Y."/>
            <person name="Zhang H."/>
            <person name="He W."/>
            <person name="Peng H."/>
            <person name="Liu Y."/>
            <person name="Wu K."/>
            <person name="Chen J."/>
            <person name="Lirakis M."/>
            <person name="Topalis P."/>
            <person name="Van Leeuwen T."/>
            <person name="Hall A.B."/>
            <person name="Jiang X."/>
            <person name="Thorpe C."/>
            <person name="Mueller R.L."/>
            <person name="Sun C."/>
            <person name="Waterhouse R.M."/>
            <person name="Yan G."/>
            <person name="Tu Z.J."/>
            <person name="Fang X."/>
            <person name="James A.A."/>
        </authorList>
    </citation>
    <scope>NUCLEOTIDE SEQUENCE [LARGE SCALE GENOMIC DNA]</scope>
    <source>
        <strain evidence="9">Foshan</strain>
    </source>
</reference>
<dbReference type="Gene3D" id="3.30.70.270">
    <property type="match status" value="1"/>
</dbReference>
<evidence type="ECO:0000256" key="5">
    <source>
        <dbReference type="ARBA" id="ARBA00022759"/>
    </source>
</evidence>
<dbReference type="SUPFAM" id="SSF53098">
    <property type="entry name" value="Ribonuclease H-like"/>
    <property type="match status" value="1"/>
</dbReference>
<dbReference type="RefSeq" id="XP_062710183.1">
    <property type="nucleotide sequence ID" value="XM_062854199.1"/>
</dbReference>
<proteinExistence type="predicted"/>
<dbReference type="Pfam" id="PF00078">
    <property type="entry name" value="RVT_1"/>
    <property type="match status" value="1"/>
</dbReference>
<dbReference type="InterPro" id="IPR043128">
    <property type="entry name" value="Rev_trsase/Diguanyl_cyclase"/>
</dbReference>
<keyword evidence="4" id="KW-0540">Nuclease</keyword>
<dbReference type="EC" id="2.7.7.49" evidence="1"/>
<keyword evidence="5" id="KW-0255">Endonuclease</keyword>
<keyword evidence="3" id="KW-0548">Nucleotidyltransferase</keyword>
<protein>
    <recommendedName>
        <fullName evidence="1">RNA-directed DNA polymerase</fullName>
        <ecNumber evidence="1">2.7.7.49</ecNumber>
    </recommendedName>
</protein>
<accession>A0ABM1Z8M0</accession>
<dbReference type="SUPFAM" id="SSF56672">
    <property type="entry name" value="DNA/RNA polymerases"/>
    <property type="match status" value="1"/>
</dbReference>
<dbReference type="Gene3D" id="3.30.420.10">
    <property type="entry name" value="Ribonuclease H-like superfamily/Ribonuclease H"/>
    <property type="match status" value="1"/>
</dbReference>
<dbReference type="PANTHER" id="PTHR37984:SF5">
    <property type="entry name" value="PROTEIN NYNRIN-LIKE"/>
    <property type="match status" value="1"/>
</dbReference>
<evidence type="ECO:0000256" key="3">
    <source>
        <dbReference type="ARBA" id="ARBA00022695"/>
    </source>
</evidence>
<dbReference type="Pfam" id="PF17921">
    <property type="entry name" value="Integrase_H2C2"/>
    <property type="match status" value="1"/>
</dbReference>
<dbReference type="InterPro" id="IPR021109">
    <property type="entry name" value="Peptidase_aspartic_dom_sf"/>
</dbReference>
<dbReference type="Gene3D" id="2.40.70.10">
    <property type="entry name" value="Acid Proteases"/>
    <property type="match status" value="1"/>
</dbReference>
<sequence>MADADLKQAILRLTDLITTQQQQIAALQQGNAYQTGSEKIIESLSTGIDEFQYDPNDGIFFDSWYARVLPNHPRDFGFEDTVKKPKKLFGRQKSLFNARYQCLQYVKNDADDFSSYAASVAKHCEAFQMENCPATNSRLSGSLIGKLEAEENAPPADGATLKLENLVEACNRIINLNRIHVRSASGRSTRKATAPHPKRSQPKPKDVVKSKGISVKRVDLSKKRKYVKIEINGSRATLQLDCASDITIISKRTWTSVGKPVINPSEVDAVSVSGDSIGILGEFNAEITVQDVTKSGRIFVTSNPDLNVLGIETIDQFDLWSVPFCSLVNNIQQNLNATMQKLQAKIPKVIQSTFGCCSKSKVTLYPKPDTRPVYCLKVPVAYATLPKFSDWAAPIVVIRKSNVSVRICGDNPTGLNDALESDRHPLPHSDDIFAELAGCRYFSCIDLSDAYPQVEVEESSRRLPTISTHKGLFQYNRLPSGVKSAPGAFQSIIDSMVPGVKPYLDDILIAGRTQEEHDLRLHAVLERIREYGFHLRIEKCRFSLPQIKFLGHIVDKNGLRPDPAKTRAISETAPPTNVSQLGRTSVRLTTTDGIDWMKSLASSFVYWPNFDEDVESFVRQCRSCAAAAKLPRKTTLSSWPIPTKPWKRIHIDYAGPIDGDFYLSMVDAHSKWPEIFRTRGTTTTATLELLQETFARYGNFSVTKMVSII</sequence>
<dbReference type="Proteomes" id="UP000069940">
    <property type="component" value="Unassembled WGS sequence"/>
</dbReference>
<reference evidence="8" key="2">
    <citation type="submission" date="2025-05" db="UniProtKB">
        <authorList>
            <consortium name="EnsemblMetazoa"/>
        </authorList>
    </citation>
    <scope>IDENTIFICATION</scope>
    <source>
        <strain evidence="8">Foshan</strain>
    </source>
</reference>
<dbReference type="SUPFAM" id="SSF50630">
    <property type="entry name" value="Acid proteases"/>
    <property type="match status" value="1"/>
</dbReference>
<dbReference type="CDD" id="cd01647">
    <property type="entry name" value="RT_LTR"/>
    <property type="match status" value="1"/>
</dbReference>
<dbReference type="InterPro" id="IPR041588">
    <property type="entry name" value="Integrase_H2C2"/>
</dbReference>
<dbReference type="InterPro" id="IPR043502">
    <property type="entry name" value="DNA/RNA_pol_sf"/>
</dbReference>
<dbReference type="InterPro" id="IPR036397">
    <property type="entry name" value="RNaseH_sf"/>
</dbReference>
<evidence type="ECO:0000256" key="6">
    <source>
        <dbReference type="SAM" id="MobiDB-lite"/>
    </source>
</evidence>
<dbReference type="GeneID" id="134288670"/>
<dbReference type="Gene3D" id="3.10.10.10">
    <property type="entry name" value="HIV Type 1 Reverse Transcriptase, subunit A, domain 1"/>
    <property type="match status" value="1"/>
</dbReference>
<dbReference type="InterPro" id="IPR012337">
    <property type="entry name" value="RNaseH-like_sf"/>
</dbReference>
<evidence type="ECO:0000313" key="9">
    <source>
        <dbReference type="Proteomes" id="UP000069940"/>
    </source>
</evidence>
<feature type="region of interest" description="Disordered" evidence="6">
    <location>
        <begin position="184"/>
        <end position="210"/>
    </location>
</feature>
<dbReference type="InterPro" id="IPR000477">
    <property type="entry name" value="RT_dom"/>
</dbReference>
<evidence type="ECO:0000259" key="7">
    <source>
        <dbReference type="PROSITE" id="PS50878"/>
    </source>
</evidence>
<keyword evidence="2" id="KW-0808">Transferase</keyword>
<keyword evidence="9" id="KW-1185">Reference proteome</keyword>
<evidence type="ECO:0000313" key="8">
    <source>
        <dbReference type="EnsemblMetazoa" id="AALFPA23_016100.P23471"/>
    </source>
</evidence>
<dbReference type="InterPro" id="IPR050951">
    <property type="entry name" value="Retrovirus_Pol_polyprotein"/>
</dbReference>
<name>A0ABM1Z8M0_AEDAL</name>
<organism evidence="8 9">
    <name type="scientific">Aedes albopictus</name>
    <name type="common">Asian tiger mosquito</name>
    <name type="synonym">Stegomyia albopicta</name>
    <dbReference type="NCBI Taxonomy" id="7160"/>
    <lineage>
        <taxon>Eukaryota</taxon>
        <taxon>Metazoa</taxon>
        <taxon>Ecdysozoa</taxon>
        <taxon>Arthropoda</taxon>
        <taxon>Hexapoda</taxon>
        <taxon>Insecta</taxon>
        <taxon>Pterygota</taxon>
        <taxon>Neoptera</taxon>
        <taxon>Endopterygota</taxon>
        <taxon>Diptera</taxon>
        <taxon>Nematocera</taxon>
        <taxon>Culicoidea</taxon>
        <taxon>Culicidae</taxon>
        <taxon>Culicinae</taxon>
        <taxon>Aedini</taxon>
        <taxon>Aedes</taxon>
        <taxon>Stegomyia</taxon>
    </lineage>
</organism>
<evidence type="ECO:0000256" key="4">
    <source>
        <dbReference type="ARBA" id="ARBA00022722"/>
    </source>
</evidence>
<evidence type="ECO:0000256" key="1">
    <source>
        <dbReference type="ARBA" id="ARBA00012493"/>
    </source>
</evidence>
<dbReference type="EnsemblMetazoa" id="AALFPA23_016100.R23471">
    <property type="protein sequence ID" value="AALFPA23_016100.P23471"/>
    <property type="gene ID" value="AALFPA23_016100"/>
</dbReference>
<keyword evidence="5" id="KW-0378">Hydrolase</keyword>
<evidence type="ECO:0000256" key="2">
    <source>
        <dbReference type="ARBA" id="ARBA00022679"/>
    </source>
</evidence>